<feature type="domain" description="Calcineurin-like phosphoesterase" evidence="2">
    <location>
        <begin position="1"/>
        <end position="181"/>
    </location>
</feature>
<dbReference type="GO" id="GO:0016791">
    <property type="term" value="F:phosphatase activity"/>
    <property type="evidence" value="ECO:0007669"/>
    <property type="project" value="TreeGrafter"/>
</dbReference>
<dbReference type="PIRSF" id="PIRSF000883">
    <property type="entry name" value="Pesterase_MJ0912"/>
    <property type="match status" value="1"/>
</dbReference>
<keyword evidence="4" id="KW-1185">Reference proteome</keyword>
<dbReference type="InterPro" id="IPR029052">
    <property type="entry name" value="Metallo-depent_PP-like"/>
</dbReference>
<dbReference type="RefSeq" id="WP_073478510.1">
    <property type="nucleotide sequence ID" value="NZ_FQZU01000042.1"/>
</dbReference>
<reference evidence="4" key="1">
    <citation type="submission" date="2016-11" db="EMBL/GenBank/DDBJ databases">
        <authorList>
            <person name="Varghese N."/>
            <person name="Submissions S."/>
        </authorList>
    </citation>
    <scope>NUCLEOTIDE SEQUENCE [LARGE SCALE GENOMIC DNA]</scope>
    <source>
        <strain evidence="4">DSM 16219</strain>
    </source>
</reference>
<name>A0A1M6XDL7_9BACT</name>
<evidence type="ECO:0000256" key="1">
    <source>
        <dbReference type="ARBA" id="ARBA00008950"/>
    </source>
</evidence>
<dbReference type="AlphaFoldDB" id="A0A1M6XDL7"/>
<proteinExistence type="inferred from homology"/>
<evidence type="ECO:0000313" key="3">
    <source>
        <dbReference type="EMBL" id="SHL04067.1"/>
    </source>
</evidence>
<dbReference type="InterPro" id="IPR050126">
    <property type="entry name" value="Ap4A_hydrolase"/>
</dbReference>
<dbReference type="SUPFAM" id="SSF56300">
    <property type="entry name" value="Metallo-dependent phosphatases"/>
    <property type="match status" value="1"/>
</dbReference>
<evidence type="ECO:0000313" key="4">
    <source>
        <dbReference type="Proteomes" id="UP000183994"/>
    </source>
</evidence>
<dbReference type="PANTHER" id="PTHR42850">
    <property type="entry name" value="METALLOPHOSPHOESTERASE"/>
    <property type="match status" value="1"/>
</dbReference>
<dbReference type="Pfam" id="PF12850">
    <property type="entry name" value="Metallophos_2"/>
    <property type="match status" value="1"/>
</dbReference>
<dbReference type="InterPro" id="IPR011152">
    <property type="entry name" value="Pesterase_MJ0912"/>
</dbReference>
<dbReference type="Gene3D" id="3.60.21.10">
    <property type="match status" value="1"/>
</dbReference>
<protein>
    <submittedName>
        <fullName evidence="3">Phosphoesterase, MJ0936 family</fullName>
    </submittedName>
</protein>
<dbReference type="OrthoDB" id="9813918at2"/>
<dbReference type="STRING" id="1121393.SAMN02745216_04519"/>
<organism evidence="3 4">
    <name type="scientific">Desulfatibacillum alkenivorans DSM 16219</name>
    <dbReference type="NCBI Taxonomy" id="1121393"/>
    <lineage>
        <taxon>Bacteria</taxon>
        <taxon>Pseudomonadati</taxon>
        <taxon>Thermodesulfobacteriota</taxon>
        <taxon>Desulfobacteria</taxon>
        <taxon>Desulfobacterales</taxon>
        <taxon>Desulfatibacillaceae</taxon>
        <taxon>Desulfatibacillum</taxon>
    </lineage>
</organism>
<dbReference type="CDD" id="cd00838">
    <property type="entry name" value="MPP_superfamily"/>
    <property type="match status" value="1"/>
</dbReference>
<gene>
    <name evidence="3" type="ORF">SAMN02745216_04519</name>
</gene>
<accession>A0A1M6XDL7</accession>
<sequence length="243" mass="27254">MRIALISDIHGNDIALETVLKDIKSAGGIDQIVCLGDVANLGPDPCSVVARLRDVNCPCVLGNHDAFLFDRDLIHQYTEVDYIIEAVDWCRDQLTQDDIDWMGDFHRVLEVLMENSGSLIAFHGSPLSHMDNILSRTPDAEVDRMIQGLNGEILACGHTHIQMVRQHRGRLIINPGSVGLPFREFLIRNTPQLMDHAEYAIITSENGTLGVESRRVFLDKRAMFQAAKASSNPMRAWLMEEYS</sequence>
<dbReference type="InterPro" id="IPR024654">
    <property type="entry name" value="Calcineurin-like_PHP_lpxH"/>
</dbReference>
<evidence type="ECO:0000259" key="2">
    <source>
        <dbReference type="Pfam" id="PF12850"/>
    </source>
</evidence>
<dbReference type="EMBL" id="FQZU01000042">
    <property type="protein sequence ID" value="SHL04067.1"/>
    <property type="molecule type" value="Genomic_DNA"/>
</dbReference>
<comment type="similarity">
    <text evidence="1">Belongs to the metallophosphoesterase superfamily. YfcE family.</text>
</comment>
<dbReference type="PANTHER" id="PTHR42850:SF2">
    <property type="entry name" value="BLL5683 PROTEIN"/>
    <property type="match status" value="1"/>
</dbReference>
<dbReference type="Proteomes" id="UP000183994">
    <property type="component" value="Unassembled WGS sequence"/>
</dbReference>
<dbReference type="GO" id="GO:0005737">
    <property type="term" value="C:cytoplasm"/>
    <property type="evidence" value="ECO:0007669"/>
    <property type="project" value="TreeGrafter"/>
</dbReference>